<feature type="region of interest" description="Disordered" evidence="12">
    <location>
        <begin position="457"/>
        <end position="525"/>
    </location>
</feature>
<sequence>MTLSTTINNIVKSTQHAAALPSLQVIDTEPTAAAHTSGEGNSRGQGCCGGLVSVLYRCAESDQSVICIISLIISDERTYSCLQLALYVSEIVTFLLHSSIMAESEVQSTELPPATQEVTAQNQILTPHAQPPRLCRFYSQGRHCQFGQRCRFLHQRIDDRRPEKKPVLPTDSGEQNKVTEPLVPHNKDELNPVLPKNQTELPNKQYRNRKLCRYFASGYCSMDQNCRFWHPQTLPAVRDNFSGNKKPPFRTKVERPSVIPEEIRTTNLTAELATKLRDTEISQLLKRFPKDKLIIQEREDGKVTYYRVTVEPTDPDWPFDLKEIEILLEFPEDYPLQVLRSYQPWDRKLPRAPHTGARTSRGLQKVFTIQIPEDQDLPSIMGRHVCDASKAWLEGKHATNQLVGKVELLFRPFLLWLDRNLERLYTEGARLLKRDIDVEKAGLKFVPYQQLQAAVTAKSSEKDNAKDEAQHETDLQEDLEEDDSDSWISFDEEDDDDDDEDDNDDDLESGTRDGLRSVEGGAAHGPRKGTEIRFLGLKLGVAVGTLTAQVIVVSSECSRCRITADLSLTGKQPCTAQCEKCNSRISGTFLPTMLHQYSPVLGYVDIQGASARDLVLLECTFMVSCLNCSHEEPVKSLSYGKTKDLNCAQCHSKLSIIIEATRFQKIQRFTGKDIGNKNPGYMRKKAVRDPSIQPGKPLPDRGACIHYRKSYRWLR</sequence>
<evidence type="ECO:0000256" key="7">
    <source>
        <dbReference type="ARBA" id="ARBA00023242"/>
    </source>
</evidence>
<dbReference type="Gene3D" id="4.10.1000.10">
    <property type="entry name" value="Zinc finger, CCCH-type"/>
    <property type="match status" value="2"/>
</dbReference>
<keyword evidence="15" id="KW-1185">Reference proteome</keyword>
<evidence type="ECO:0000256" key="9">
    <source>
        <dbReference type="ARBA" id="ARBA00039886"/>
    </source>
</evidence>
<evidence type="ECO:0000313" key="15">
    <source>
        <dbReference type="Proteomes" id="UP001176940"/>
    </source>
</evidence>
<dbReference type="InterPro" id="IPR051767">
    <property type="entry name" value="Nucleoporin_NUP42"/>
</dbReference>
<keyword evidence="6" id="KW-0813">Transport</keyword>
<evidence type="ECO:0000259" key="13">
    <source>
        <dbReference type="PROSITE" id="PS50103"/>
    </source>
</evidence>
<evidence type="ECO:0000256" key="4">
    <source>
        <dbReference type="ARBA" id="ARBA00022771"/>
    </source>
</evidence>
<accession>A0ABN9MK52</accession>
<evidence type="ECO:0000256" key="6">
    <source>
        <dbReference type="ARBA" id="ARBA00023132"/>
    </source>
</evidence>
<reference evidence="14" key="1">
    <citation type="submission" date="2023-07" db="EMBL/GenBank/DDBJ databases">
        <authorList>
            <person name="Stuckert A."/>
        </authorList>
    </citation>
    <scope>NUCLEOTIDE SEQUENCE</scope>
</reference>
<protein>
    <recommendedName>
        <fullName evidence="9">Nucleoporin NUP42</fullName>
    </recommendedName>
    <alternativeName>
        <fullName evidence="10">Nucleoporin-like protein 2</fullName>
    </alternativeName>
</protein>
<evidence type="ECO:0000256" key="8">
    <source>
        <dbReference type="ARBA" id="ARBA00037262"/>
    </source>
</evidence>
<comment type="caution">
    <text evidence="14">The sequence shown here is derived from an EMBL/GenBank/DDBJ whole genome shotgun (WGS) entry which is preliminary data.</text>
</comment>
<name>A0ABN9MK52_9NEOB</name>
<evidence type="ECO:0000256" key="11">
    <source>
        <dbReference type="PROSITE-ProRule" id="PRU00723"/>
    </source>
</evidence>
<evidence type="ECO:0000256" key="12">
    <source>
        <dbReference type="SAM" id="MobiDB-lite"/>
    </source>
</evidence>
<dbReference type="PANTHER" id="PTHR46527">
    <property type="entry name" value="NUCLEOPORIN-LIKE PROTEIN 2"/>
    <property type="match status" value="1"/>
</dbReference>
<comment type="subcellular location">
    <subcellularLocation>
        <location evidence="1">Nucleus membrane</location>
        <topology evidence="1">Peripheral membrane protein</topology>
        <orientation evidence="1">Cytoplasmic side</orientation>
    </subcellularLocation>
    <subcellularLocation>
        <location evidence="2">Nucleus</location>
        <location evidence="2">Nuclear pore complex</location>
    </subcellularLocation>
</comment>
<keyword evidence="7" id="KW-0539">Nucleus</keyword>
<comment type="function">
    <text evidence="8">Required for the export of mRNAs containing poly(A) tails from the nucleus into the cytoplasm.</text>
</comment>
<evidence type="ECO:0000256" key="10">
    <source>
        <dbReference type="ARBA" id="ARBA00042384"/>
    </source>
</evidence>
<keyword evidence="6" id="KW-0811">Translocation</keyword>
<keyword evidence="6" id="KW-0653">Protein transport</keyword>
<feature type="zinc finger region" description="C3H1-type" evidence="11">
    <location>
        <begin position="206"/>
        <end position="233"/>
    </location>
</feature>
<dbReference type="InterPro" id="IPR000571">
    <property type="entry name" value="Znf_CCCH"/>
</dbReference>
<feature type="compositionally biased region" description="Acidic residues" evidence="12">
    <location>
        <begin position="475"/>
        <end position="508"/>
    </location>
</feature>
<keyword evidence="6" id="KW-0509">mRNA transport</keyword>
<dbReference type="SUPFAM" id="SSF90229">
    <property type="entry name" value="CCCH zinc finger"/>
    <property type="match status" value="2"/>
</dbReference>
<feature type="domain" description="C3H1-type" evidence="13">
    <location>
        <begin position="206"/>
        <end position="233"/>
    </location>
</feature>
<organism evidence="14 15">
    <name type="scientific">Ranitomeya imitator</name>
    <name type="common">mimic poison frog</name>
    <dbReference type="NCBI Taxonomy" id="111125"/>
    <lineage>
        <taxon>Eukaryota</taxon>
        <taxon>Metazoa</taxon>
        <taxon>Chordata</taxon>
        <taxon>Craniata</taxon>
        <taxon>Vertebrata</taxon>
        <taxon>Euteleostomi</taxon>
        <taxon>Amphibia</taxon>
        <taxon>Batrachia</taxon>
        <taxon>Anura</taxon>
        <taxon>Neobatrachia</taxon>
        <taxon>Hyloidea</taxon>
        <taxon>Dendrobatidae</taxon>
        <taxon>Dendrobatinae</taxon>
        <taxon>Ranitomeya</taxon>
    </lineage>
</organism>
<dbReference type="Proteomes" id="UP001176940">
    <property type="component" value="Unassembled WGS sequence"/>
</dbReference>
<proteinExistence type="predicted"/>
<keyword evidence="5 11" id="KW-0862">Zinc</keyword>
<dbReference type="PANTHER" id="PTHR46527:SF1">
    <property type="entry name" value="NUCLEOPORIN NUP42"/>
    <property type="match status" value="1"/>
</dbReference>
<feature type="region of interest" description="Disordered" evidence="12">
    <location>
        <begin position="161"/>
        <end position="199"/>
    </location>
</feature>
<dbReference type="PROSITE" id="PS50103">
    <property type="entry name" value="ZF_C3H1"/>
    <property type="match status" value="2"/>
</dbReference>
<keyword evidence="3 11" id="KW-0479">Metal-binding</keyword>
<keyword evidence="4 11" id="KW-0863">Zinc-finger</keyword>
<evidence type="ECO:0000313" key="14">
    <source>
        <dbReference type="EMBL" id="CAJ0967154.1"/>
    </source>
</evidence>
<evidence type="ECO:0000256" key="1">
    <source>
        <dbReference type="ARBA" id="ARBA00004335"/>
    </source>
</evidence>
<dbReference type="InterPro" id="IPR036855">
    <property type="entry name" value="Znf_CCCH_sf"/>
</dbReference>
<feature type="domain" description="C3H1-type" evidence="13">
    <location>
        <begin position="129"/>
        <end position="157"/>
    </location>
</feature>
<feature type="zinc finger region" description="C3H1-type" evidence="11">
    <location>
        <begin position="129"/>
        <end position="157"/>
    </location>
</feature>
<dbReference type="EMBL" id="CAUEEQ010078095">
    <property type="protein sequence ID" value="CAJ0967154.1"/>
    <property type="molecule type" value="Genomic_DNA"/>
</dbReference>
<evidence type="ECO:0000256" key="3">
    <source>
        <dbReference type="ARBA" id="ARBA00022723"/>
    </source>
</evidence>
<gene>
    <name evidence="14" type="ORF">RIMI_LOCUS21997034</name>
</gene>
<keyword evidence="6" id="KW-0906">Nuclear pore complex</keyword>
<dbReference type="Pfam" id="PF00642">
    <property type="entry name" value="zf-CCCH"/>
    <property type="match status" value="1"/>
</dbReference>
<evidence type="ECO:0000256" key="5">
    <source>
        <dbReference type="ARBA" id="ARBA00022833"/>
    </source>
</evidence>
<evidence type="ECO:0000256" key="2">
    <source>
        <dbReference type="ARBA" id="ARBA00004567"/>
    </source>
</evidence>
<feature type="compositionally biased region" description="Basic and acidic residues" evidence="12">
    <location>
        <begin position="459"/>
        <end position="474"/>
    </location>
</feature>
<dbReference type="SMART" id="SM00356">
    <property type="entry name" value="ZnF_C3H1"/>
    <property type="match status" value="2"/>
</dbReference>